<accession>A0A9P5HE24</accession>
<comment type="caution">
    <text evidence="2">The sequence shown here is derived from an EMBL/GenBank/DDBJ whole genome shotgun (WGS) entry which is preliminary data.</text>
</comment>
<feature type="region of interest" description="Disordered" evidence="1">
    <location>
        <begin position="98"/>
        <end position="130"/>
    </location>
</feature>
<dbReference type="Proteomes" id="UP000722485">
    <property type="component" value="Unassembled WGS sequence"/>
</dbReference>
<feature type="region of interest" description="Disordered" evidence="1">
    <location>
        <begin position="28"/>
        <end position="73"/>
    </location>
</feature>
<proteinExistence type="predicted"/>
<feature type="compositionally biased region" description="Low complexity" evidence="1">
    <location>
        <begin position="38"/>
        <end position="72"/>
    </location>
</feature>
<name>A0A9P5HE24_9HYPO</name>
<evidence type="ECO:0000313" key="2">
    <source>
        <dbReference type="EMBL" id="KAF7552405.1"/>
    </source>
</evidence>
<feature type="region of interest" description="Disordered" evidence="1">
    <location>
        <begin position="159"/>
        <end position="179"/>
    </location>
</feature>
<gene>
    <name evidence="2" type="ORF">G7Z17_g4373</name>
</gene>
<protein>
    <submittedName>
        <fullName evidence="2">Uncharacterized protein</fullName>
    </submittedName>
</protein>
<reference evidence="2" key="1">
    <citation type="submission" date="2020-03" db="EMBL/GenBank/DDBJ databases">
        <title>Draft Genome Sequence of Cylindrodendrum hubeiense.</title>
        <authorList>
            <person name="Buettner E."/>
            <person name="Kellner H."/>
        </authorList>
    </citation>
    <scope>NUCLEOTIDE SEQUENCE</scope>
    <source>
        <strain evidence="2">IHI 201604</strain>
    </source>
</reference>
<evidence type="ECO:0000313" key="3">
    <source>
        <dbReference type="Proteomes" id="UP000722485"/>
    </source>
</evidence>
<dbReference type="OrthoDB" id="4814848at2759"/>
<dbReference type="EMBL" id="JAANBB010000061">
    <property type="protein sequence ID" value="KAF7552405.1"/>
    <property type="molecule type" value="Genomic_DNA"/>
</dbReference>
<dbReference type="AlphaFoldDB" id="A0A9P5HE24"/>
<evidence type="ECO:0000256" key="1">
    <source>
        <dbReference type="SAM" id="MobiDB-lite"/>
    </source>
</evidence>
<feature type="region of interest" description="Disordered" evidence="1">
    <location>
        <begin position="318"/>
        <end position="361"/>
    </location>
</feature>
<keyword evidence="3" id="KW-1185">Reference proteome</keyword>
<sequence length="361" mass="40784">MNPEEDPGGWSEQRLMQQLRSLGNYGYEIPSLEPFLNPPSNANSSGNGGTTTPTPGHPPSSSAPKNQDQGLHQQDDQMLDLDEFVDLQALLGYTNPISDANPLDDLSPASNTSLPESDTGPDGNEVNNRNEQTPFRYLGYVNSSEQAAALRRTFNDRSDLNGGITTKPESDATFPQTEEQYRGRVREIVEAMCDWSRVTEWRTRMGRENTKEWIEEYTREHGPISQLDDADLKPPENRMPSLVEQWRNVTHREMDDLTIELLGAEILQGISNDLLWSNRDATREKYASFQERWAVVLEGFQTTKALIHSAIQASWMSRITRRPRAEKQRKTQNKSGNDLKRKKITNLGESVAKKAKPPADE</sequence>
<organism evidence="2 3">
    <name type="scientific">Cylindrodendrum hubeiense</name>
    <dbReference type="NCBI Taxonomy" id="595255"/>
    <lineage>
        <taxon>Eukaryota</taxon>
        <taxon>Fungi</taxon>
        <taxon>Dikarya</taxon>
        <taxon>Ascomycota</taxon>
        <taxon>Pezizomycotina</taxon>
        <taxon>Sordariomycetes</taxon>
        <taxon>Hypocreomycetidae</taxon>
        <taxon>Hypocreales</taxon>
        <taxon>Nectriaceae</taxon>
        <taxon>Cylindrodendrum</taxon>
    </lineage>
</organism>